<evidence type="ECO:0000259" key="2">
    <source>
        <dbReference type="Pfam" id="PF13175"/>
    </source>
</evidence>
<dbReference type="KEGG" id="fop:FNB79_15465"/>
<organism evidence="3 4">
    <name type="scientific">Formosa sediminum</name>
    <dbReference type="NCBI Taxonomy" id="2594004"/>
    <lineage>
        <taxon>Bacteria</taxon>
        <taxon>Pseudomonadati</taxon>
        <taxon>Bacteroidota</taxon>
        <taxon>Flavobacteriia</taxon>
        <taxon>Flavobacteriales</taxon>
        <taxon>Flavobacteriaceae</taxon>
        <taxon>Formosa</taxon>
    </lineage>
</organism>
<dbReference type="InterPro" id="IPR041685">
    <property type="entry name" value="AAA_GajA/Old/RecF-like"/>
</dbReference>
<gene>
    <name evidence="3" type="ORF">FNB79_15465</name>
</gene>
<evidence type="ECO:0000313" key="3">
    <source>
        <dbReference type="EMBL" id="QDO95309.1"/>
    </source>
</evidence>
<protein>
    <submittedName>
        <fullName evidence="3">DUF3696 domain-containing protein</fullName>
    </submittedName>
</protein>
<dbReference type="Gene3D" id="3.40.50.300">
    <property type="entry name" value="P-loop containing nucleotide triphosphate hydrolases"/>
    <property type="match status" value="1"/>
</dbReference>
<evidence type="ECO:0000259" key="1">
    <source>
        <dbReference type="Pfam" id="PF12476"/>
    </source>
</evidence>
<dbReference type="PANTHER" id="PTHR43581:SF4">
    <property type="entry name" value="ATP_GTP PHOSPHATASE"/>
    <property type="match status" value="1"/>
</dbReference>
<dbReference type="InterPro" id="IPR022532">
    <property type="entry name" value="DUF3696"/>
</dbReference>
<reference evidence="3 4" key="1">
    <citation type="submission" date="2019-07" db="EMBL/GenBank/DDBJ databases">
        <title>Genome sequencing for Formosa sp. PS13.</title>
        <authorList>
            <person name="Park S.-J."/>
        </authorList>
    </citation>
    <scope>NUCLEOTIDE SEQUENCE [LARGE SCALE GENOMIC DNA]</scope>
    <source>
        <strain evidence="3 4">PS13</strain>
    </source>
</reference>
<evidence type="ECO:0000313" key="4">
    <source>
        <dbReference type="Proteomes" id="UP000319209"/>
    </source>
</evidence>
<dbReference type="SUPFAM" id="SSF52540">
    <property type="entry name" value="P-loop containing nucleoside triphosphate hydrolases"/>
    <property type="match status" value="1"/>
</dbReference>
<dbReference type="AlphaFoldDB" id="A0A516GUW3"/>
<dbReference type="Pfam" id="PF13175">
    <property type="entry name" value="AAA_15"/>
    <property type="match status" value="1"/>
</dbReference>
<dbReference type="Proteomes" id="UP000319209">
    <property type="component" value="Chromosome"/>
</dbReference>
<sequence>MKIINVQINCIHLLNICNRKKQNEIMKINISNFRGYKENIEFDLRPISLLIGANNSGKSSFTKLLRLFKNGIERLNFSEGNHNLSSYESVLNKNVDSKQMKVKVSGAISFLNEETTQVLVYTNEPFNKGYEEESYPEAYLESYKTYYKNEVLVQKIKTTIVETQLNNNEEFEVESDSFLYSVNLELLIQILYNQDISIPKKVTLFDFNLKSNVFINATSLSQLSHENYTIEPFDKKHSTKQLEELDKIRLYGDVPELNLKNNDSFLLFLLALKNELNFIEKDYLLYDVFSNGKNITQHTSDVIKEVQFKNRYVTNLSELKILTENIKKELEEVLSPIYGLIVIKENALGNIIFNLKLPAQFQFSNAITTFFGSLINYEDQLNALFKKVEYLSPVNKKHNRISFSENSFELDQLLYKFLKGKNNNSNKLNLNDLREDFIRKSLNIFGIKGEFQTELLHNKYIIPKIVEGNKNLYLDELGLGISQILTIVLFLFAFEDDSYKDRILIIEEPETNLHPNFQSKLADVLAMYLRYIPTNNGSIIIETHSEYLVRKLQFLVASKDVEMTTEDVMIHYVNSDDNVSVIEPKVKQIEINENGGLTDTFGPGFYDEATNLQFQLIQLNNAQSN</sequence>
<feature type="domain" description="DUF3696" evidence="1">
    <location>
        <begin position="565"/>
        <end position="615"/>
    </location>
</feature>
<dbReference type="InterPro" id="IPR051396">
    <property type="entry name" value="Bact_Antivir_Def_Nuclease"/>
</dbReference>
<dbReference type="Pfam" id="PF12476">
    <property type="entry name" value="DUF3696"/>
    <property type="match status" value="1"/>
</dbReference>
<dbReference type="EMBL" id="CP041637">
    <property type="protein sequence ID" value="QDO95309.1"/>
    <property type="molecule type" value="Genomic_DNA"/>
</dbReference>
<dbReference type="OrthoDB" id="9792800at2"/>
<accession>A0A516GUW3</accession>
<name>A0A516GUW3_9FLAO</name>
<feature type="domain" description="Endonuclease GajA/Old nuclease/RecF-like AAA" evidence="2">
    <location>
        <begin position="25"/>
        <end position="549"/>
    </location>
</feature>
<proteinExistence type="predicted"/>
<keyword evidence="4" id="KW-1185">Reference proteome</keyword>
<dbReference type="PANTHER" id="PTHR43581">
    <property type="entry name" value="ATP/GTP PHOSPHATASE"/>
    <property type="match status" value="1"/>
</dbReference>
<dbReference type="InterPro" id="IPR027417">
    <property type="entry name" value="P-loop_NTPase"/>
</dbReference>